<dbReference type="NCBIfam" id="TIGR00250">
    <property type="entry name" value="RNAse_H_YqgF"/>
    <property type="match status" value="1"/>
</dbReference>
<evidence type="ECO:0000256" key="5">
    <source>
        <dbReference type="HAMAP-Rule" id="MF_00651"/>
    </source>
</evidence>
<dbReference type="GO" id="GO:0016788">
    <property type="term" value="F:hydrolase activity, acting on ester bonds"/>
    <property type="evidence" value="ECO:0007669"/>
    <property type="project" value="UniProtKB-UniRule"/>
</dbReference>
<sequence length="167" mass="18293">MSHEAESSNPVSDPIPDSGRVIGIDFGTARIGIAVSDPGQSIASPLEIRQVQNQNSDGNYFQQLVKTETAVGFVVGLPVHMSGDESKKSREAVAFGQWLHEITERPVAFHDERFSTAMAKEICSQLGLKGPKRKTHLDKIAAQVILASWLELEDRNQNLPKSLDSNQ</sequence>
<dbReference type="Proteomes" id="UP000322214">
    <property type="component" value="Chromosome"/>
</dbReference>
<keyword evidence="3 5" id="KW-0540">Nuclease</keyword>
<dbReference type="STRING" id="980251.GCA_001642875_04255"/>
<dbReference type="InterPro" id="IPR005227">
    <property type="entry name" value="YqgF"/>
</dbReference>
<evidence type="ECO:0000313" key="7">
    <source>
        <dbReference type="EMBL" id="QEG23941.1"/>
    </source>
</evidence>
<reference evidence="7 8" key="1">
    <citation type="submission" date="2019-08" db="EMBL/GenBank/DDBJ databases">
        <title>Deep-cultivation of Planctomycetes and their phenomic and genomic characterization uncovers novel biology.</title>
        <authorList>
            <person name="Wiegand S."/>
            <person name="Jogler M."/>
            <person name="Boedeker C."/>
            <person name="Pinto D."/>
            <person name="Vollmers J."/>
            <person name="Rivas-Marin E."/>
            <person name="Kohn T."/>
            <person name="Peeters S.H."/>
            <person name="Heuer A."/>
            <person name="Rast P."/>
            <person name="Oberbeckmann S."/>
            <person name="Bunk B."/>
            <person name="Jeske O."/>
            <person name="Meyerdierks A."/>
            <person name="Storesund J.E."/>
            <person name="Kallscheuer N."/>
            <person name="Luecker S."/>
            <person name="Lage O.M."/>
            <person name="Pohl T."/>
            <person name="Merkel B.J."/>
            <person name="Hornburger P."/>
            <person name="Mueller R.-W."/>
            <person name="Bruemmer F."/>
            <person name="Labrenz M."/>
            <person name="Spormann A.M."/>
            <person name="Op den Camp H."/>
            <person name="Overmann J."/>
            <person name="Amann R."/>
            <person name="Jetten M.S.M."/>
            <person name="Mascher T."/>
            <person name="Medema M.H."/>
            <person name="Devos D.P."/>
            <person name="Kaster A.-K."/>
            <person name="Ovreas L."/>
            <person name="Rohde M."/>
            <person name="Galperin M.Y."/>
            <person name="Jogler C."/>
        </authorList>
    </citation>
    <scope>NUCLEOTIDE SEQUENCE [LARGE SCALE GENOMIC DNA]</scope>
    <source>
        <strain evidence="7 8">FC18</strain>
    </source>
</reference>
<comment type="subcellular location">
    <subcellularLocation>
        <location evidence="5">Cytoplasm</location>
    </subcellularLocation>
</comment>
<dbReference type="GO" id="GO:0000967">
    <property type="term" value="P:rRNA 5'-end processing"/>
    <property type="evidence" value="ECO:0007669"/>
    <property type="project" value="UniProtKB-UniRule"/>
</dbReference>
<evidence type="ECO:0000259" key="6">
    <source>
        <dbReference type="SMART" id="SM00732"/>
    </source>
</evidence>
<dbReference type="EMBL" id="CP042912">
    <property type="protein sequence ID" value="QEG23941.1"/>
    <property type="molecule type" value="Genomic_DNA"/>
</dbReference>
<evidence type="ECO:0000313" key="8">
    <source>
        <dbReference type="Proteomes" id="UP000322214"/>
    </source>
</evidence>
<evidence type="ECO:0000256" key="1">
    <source>
        <dbReference type="ARBA" id="ARBA00022490"/>
    </source>
</evidence>
<dbReference type="InterPro" id="IPR006641">
    <property type="entry name" value="YqgF/RNaseH-like_dom"/>
</dbReference>
<comment type="similarity">
    <text evidence="5">Belongs to the YqgF HJR family.</text>
</comment>
<dbReference type="EC" id="3.1.-.-" evidence="5"/>
<dbReference type="Pfam" id="PF03652">
    <property type="entry name" value="RuvX"/>
    <property type="match status" value="1"/>
</dbReference>
<dbReference type="SUPFAM" id="SSF53098">
    <property type="entry name" value="Ribonuclease H-like"/>
    <property type="match status" value="1"/>
</dbReference>
<dbReference type="HAMAP" id="MF_00651">
    <property type="entry name" value="Nuclease_YqgF"/>
    <property type="match status" value="1"/>
</dbReference>
<dbReference type="RefSeq" id="WP_075082493.1">
    <property type="nucleotide sequence ID" value="NZ_CP042912.1"/>
</dbReference>
<dbReference type="AlphaFoldDB" id="A0A5B9PN39"/>
<dbReference type="PANTHER" id="PTHR33317:SF4">
    <property type="entry name" value="POLYNUCLEOTIDYL TRANSFERASE, RIBONUCLEASE H-LIKE SUPERFAMILY PROTEIN"/>
    <property type="match status" value="1"/>
</dbReference>
<gene>
    <name evidence="7" type="primary">yqgF</name>
    <name evidence="7" type="ORF">MFFC18_38460</name>
</gene>
<feature type="domain" description="YqgF/RNase H-like" evidence="6">
    <location>
        <begin position="19"/>
        <end position="119"/>
    </location>
</feature>
<comment type="function">
    <text evidence="5">Could be a nuclease involved in processing of the 5'-end of pre-16S rRNA.</text>
</comment>
<keyword evidence="2 5" id="KW-0690">Ribosome biogenesis</keyword>
<dbReference type="GO" id="GO:0005829">
    <property type="term" value="C:cytosol"/>
    <property type="evidence" value="ECO:0007669"/>
    <property type="project" value="TreeGrafter"/>
</dbReference>
<dbReference type="SMART" id="SM00732">
    <property type="entry name" value="YqgFc"/>
    <property type="match status" value="1"/>
</dbReference>
<dbReference type="KEGG" id="mff:MFFC18_38460"/>
<proteinExistence type="inferred from homology"/>
<dbReference type="GO" id="GO:0004518">
    <property type="term" value="F:nuclease activity"/>
    <property type="evidence" value="ECO:0007669"/>
    <property type="project" value="UniProtKB-KW"/>
</dbReference>
<keyword evidence="4 5" id="KW-0378">Hydrolase</keyword>
<dbReference type="CDD" id="cd16964">
    <property type="entry name" value="YqgF"/>
    <property type="match status" value="1"/>
</dbReference>
<evidence type="ECO:0000256" key="3">
    <source>
        <dbReference type="ARBA" id="ARBA00022722"/>
    </source>
</evidence>
<evidence type="ECO:0000256" key="4">
    <source>
        <dbReference type="ARBA" id="ARBA00022801"/>
    </source>
</evidence>
<keyword evidence="8" id="KW-1185">Reference proteome</keyword>
<protein>
    <recommendedName>
        <fullName evidence="5">Putative pre-16S rRNA nuclease</fullName>
        <ecNumber evidence="5">3.1.-.-</ecNumber>
    </recommendedName>
</protein>
<evidence type="ECO:0000256" key="2">
    <source>
        <dbReference type="ARBA" id="ARBA00022517"/>
    </source>
</evidence>
<dbReference type="Gene3D" id="3.30.420.140">
    <property type="entry name" value="YqgF/RNase H-like domain"/>
    <property type="match status" value="1"/>
</dbReference>
<dbReference type="InterPro" id="IPR037027">
    <property type="entry name" value="YqgF/RNaseH-like_dom_sf"/>
</dbReference>
<dbReference type="InterPro" id="IPR012337">
    <property type="entry name" value="RNaseH-like_sf"/>
</dbReference>
<name>A0A5B9PN39_9BACT</name>
<keyword evidence="1 5" id="KW-0963">Cytoplasm</keyword>
<organism evidence="7 8">
    <name type="scientific">Mariniblastus fucicola</name>
    <dbReference type="NCBI Taxonomy" id="980251"/>
    <lineage>
        <taxon>Bacteria</taxon>
        <taxon>Pseudomonadati</taxon>
        <taxon>Planctomycetota</taxon>
        <taxon>Planctomycetia</taxon>
        <taxon>Pirellulales</taxon>
        <taxon>Pirellulaceae</taxon>
        <taxon>Mariniblastus</taxon>
    </lineage>
</organism>
<dbReference type="PANTHER" id="PTHR33317">
    <property type="entry name" value="POLYNUCLEOTIDYL TRANSFERASE, RIBONUCLEASE H-LIKE SUPERFAMILY PROTEIN"/>
    <property type="match status" value="1"/>
</dbReference>
<accession>A0A5B9PN39</accession>